<keyword evidence="2" id="KW-0805">Transcription regulation</keyword>
<dbReference type="Gene3D" id="1.10.10.10">
    <property type="entry name" value="Winged helix-like DNA-binding domain superfamily/Winged helix DNA-binding domain"/>
    <property type="match status" value="1"/>
</dbReference>
<dbReference type="InterPro" id="IPR036390">
    <property type="entry name" value="WH_DNA-bd_sf"/>
</dbReference>
<evidence type="ECO:0000256" key="2">
    <source>
        <dbReference type="ARBA" id="ARBA00023015"/>
    </source>
</evidence>
<keyword evidence="4" id="KW-0804">Transcription</keyword>
<comment type="similarity">
    <text evidence="1">Belongs to the LysR transcriptional regulatory family.</text>
</comment>
<dbReference type="FunFam" id="3.40.190.290:FF:000001">
    <property type="entry name" value="Transcriptional regulator, LysR family"/>
    <property type="match status" value="1"/>
</dbReference>
<keyword evidence="3" id="KW-0238">DNA-binding</keyword>
<organism evidence="6 7">
    <name type="scientific">Lysobacter capsici AZ78</name>
    <dbReference type="NCBI Taxonomy" id="1444315"/>
    <lineage>
        <taxon>Bacteria</taxon>
        <taxon>Pseudomonadati</taxon>
        <taxon>Pseudomonadota</taxon>
        <taxon>Gammaproteobacteria</taxon>
        <taxon>Lysobacterales</taxon>
        <taxon>Lysobacteraceae</taxon>
        <taxon>Lysobacter</taxon>
    </lineage>
</organism>
<accession>A0A108U4Y4</accession>
<dbReference type="Pfam" id="PF00126">
    <property type="entry name" value="HTH_1"/>
    <property type="match status" value="1"/>
</dbReference>
<dbReference type="InterPro" id="IPR000847">
    <property type="entry name" value="LysR_HTH_N"/>
</dbReference>
<dbReference type="GO" id="GO:0043565">
    <property type="term" value="F:sequence-specific DNA binding"/>
    <property type="evidence" value="ECO:0007669"/>
    <property type="project" value="TreeGrafter"/>
</dbReference>
<dbReference type="Gene3D" id="3.40.190.290">
    <property type="match status" value="1"/>
</dbReference>
<dbReference type="SUPFAM" id="SSF46785">
    <property type="entry name" value="Winged helix' DNA-binding domain"/>
    <property type="match status" value="1"/>
</dbReference>
<dbReference type="OrthoDB" id="9810065at2"/>
<dbReference type="PANTHER" id="PTHR30537:SF72">
    <property type="entry name" value="LYSR FAMILY TRANSCRIPTIONAL REGULATOR"/>
    <property type="match status" value="1"/>
</dbReference>
<dbReference type="Pfam" id="PF03466">
    <property type="entry name" value="LysR_substrate"/>
    <property type="match status" value="1"/>
</dbReference>
<protein>
    <submittedName>
        <fullName evidence="6">Transcriptional regulator</fullName>
    </submittedName>
</protein>
<evidence type="ECO:0000259" key="5">
    <source>
        <dbReference type="PROSITE" id="PS50931"/>
    </source>
</evidence>
<dbReference type="InterPro" id="IPR005119">
    <property type="entry name" value="LysR_subst-bd"/>
</dbReference>
<evidence type="ECO:0000256" key="3">
    <source>
        <dbReference type="ARBA" id="ARBA00023125"/>
    </source>
</evidence>
<dbReference type="EMBL" id="JAJA02000001">
    <property type="protein sequence ID" value="KWS02638.1"/>
    <property type="molecule type" value="Genomic_DNA"/>
</dbReference>
<evidence type="ECO:0000313" key="6">
    <source>
        <dbReference type="EMBL" id="KWS02638.1"/>
    </source>
</evidence>
<dbReference type="GO" id="GO:0003700">
    <property type="term" value="F:DNA-binding transcription factor activity"/>
    <property type="evidence" value="ECO:0007669"/>
    <property type="project" value="InterPro"/>
</dbReference>
<dbReference type="Proteomes" id="UP000023435">
    <property type="component" value="Unassembled WGS sequence"/>
</dbReference>
<gene>
    <name evidence="6" type="ORF">AZ78_0182</name>
</gene>
<keyword evidence="7" id="KW-1185">Reference proteome</keyword>
<name>A0A108U4Y4_9GAMM</name>
<evidence type="ECO:0000256" key="1">
    <source>
        <dbReference type="ARBA" id="ARBA00009437"/>
    </source>
</evidence>
<evidence type="ECO:0000256" key="4">
    <source>
        <dbReference type="ARBA" id="ARBA00023163"/>
    </source>
</evidence>
<dbReference type="SUPFAM" id="SSF53850">
    <property type="entry name" value="Periplasmic binding protein-like II"/>
    <property type="match status" value="1"/>
</dbReference>
<evidence type="ECO:0000313" key="7">
    <source>
        <dbReference type="Proteomes" id="UP000023435"/>
    </source>
</evidence>
<dbReference type="AlphaFoldDB" id="A0A108U4Y4"/>
<reference evidence="6 7" key="1">
    <citation type="journal article" date="2014" name="Genome Announc.">
        <title>Draft Genome Sequence of Lysobacter capsici AZ78, a Bacterium Antagonistic to Plant-Pathogenic Oomycetes.</title>
        <authorList>
            <person name="Puopolo G."/>
            <person name="Sonego P."/>
            <person name="Engelen K."/>
            <person name="Pertot I."/>
        </authorList>
    </citation>
    <scope>NUCLEOTIDE SEQUENCE [LARGE SCALE GENOMIC DNA]</scope>
    <source>
        <strain evidence="6 7">AZ78</strain>
    </source>
</reference>
<comment type="caution">
    <text evidence="6">The sequence shown here is derived from an EMBL/GenBank/DDBJ whole genome shotgun (WGS) entry which is preliminary data.</text>
</comment>
<feature type="domain" description="HTH lysR-type" evidence="5">
    <location>
        <begin position="1"/>
        <end position="59"/>
    </location>
</feature>
<dbReference type="InterPro" id="IPR058163">
    <property type="entry name" value="LysR-type_TF_proteobact-type"/>
</dbReference>
<dbReference type="FunFam" id="1.10.10.10:FF:000001">
    <property type="entry name" value="LysR family transcriptional regulator"/>
    <property type="match status" value="1"/>
</dbReference>
<dbReference type="CDD" id="cd08472">
    <property type="entry name" value="PBP2_CrgA_like_3"/>
    <property type="match status" value="1"/>
</dbReference>
<dbReference type="GO" id="GO:0006351">
    <property type="term" value="P:DNA-templated transcription"/>
    <property type="evidence" value="ECO:0007669"/>
    <property type="project" value="TreeGrafter"/>
</dbReference>
<dbReference type="RefSeq" id="WP_036115915.1">
    <property type="nucleotide sequence ID" value="NZ_JAJA02000001.1"/>
</dbReference>
<dbReference type="PANTHER" id="PTHR30537">
    <property type="entry name" value="HTH-TYPE TRANSCRIPTIONAL REGULATOR"/>
    <property type="match status" value="1"/>
</dbReference>
<dbReference type="PROSITE" id="PS50931">
    <property type="entry name" value="HTH_LYSR"/>
    <property type="match status" value="1"/>
</dbReference>
<dbReference type="InterPro" id="IPR036388">
    <property type="entry name" value="WH-like_DNA-bd_sf"/>
</dbReference>
<sequence>MDRFEALRLFTRIVELGSFTRAAAVLDLPRATATHAIKELEARLGVRLLERTTRQVRPTLDGQAYYERCMHVLAELDDAESALRSLASNPRGSLRLDLHGTHATGIILPRINEFRARYPHIDLVISSGDRLVDLVREGIDCVVRSGNPRDSSLIAKRLATMPEVVCASPEYLQNFGTPRHPDDLSAHQAVGFFASNRDLRYPFELTVDGQLREYQLSSWISVNDAACYTAAALRGCGLIQLPRHGVETYLRDGRLIDVLSEFASPGVPVSVLYPQHRQLSPRVRVFVDWVSGVFADKFGGSAAVA</sequence>
<proteinExistence type="inferred from homology"/>